<keyword evidence="2" id="KW-1185">Reference proteome</keyword>
<accession>A0ABY3C4Q3</accession>
<reference evidence="1 2" key="1">
    <citation type="journal article" date="2019" name="Antonie Van Leeuwenhoek">
        <title>Description of 'Ca. Methylobacter oryzae' KRF1, a novel species from the environmentally important Methylobacter clade 2.</title>
        <authorList>
            <person name="Khatri K."/>
            <person name="Mohite J.A."/>
            <person name="Pandit P.S."/>
            <person name="Bahulikar R."/>
            <person name="Rahalkar M.C."/>
        </authorList>
    </citation>
    <scope>NUCLEOTIDE SEQUENCE [LARGE SCALE GENOMIC DNA]</scope>
    <source>
        <strain evidence="1 2">KRF1</strain>
    </source>
</reference>
<evidence type="ECO:0000313" key="1">
    <source>
        <dbReference type="EMBL" id="TRW89698.1"/>
    </source>
</evidence>
<comment type="caution">
    <text evidence="1">The sequence shown here is derived from an EMBL/GenBank/DDBJ whole genome shotgun (WGS) entry which is preliminary data.</text>
</comment>
<dbReference type="EMBL" id="RYFG02000121">
    <property type="protein sequence ID" value="TRW89698.1"/>
    <property type="molecule type" value="Genomic_DNA"/>
</dbReference>
<name>A0ABY3C4Q3_9GAMM</name>
<protein>
    <submittedName>
        <fullName evidence="1">Flp family type IVb pilin</fullName>
    </submittedName>
</protein>
<dbReference type="Proteomes" id="UP000733744">
    <property type="component" value="Unassembled WGS sequence"/>
</dbReference>
<organism evidence="1 2">
    <name type="scientific">Candidatus Methylobacter oryzae</name>
    <dbReference type="NCBI Taxonomy" id="2497749"/>
    <lineage>
        <taxon>Bacteria</taxon>
        <taxon>Pseudomonadati</taxon>
        <taxon>Pseudomonadota</taxon>
        <taxon>Gammaproteobacteria</taxon>
        <taxon>Methylococcales</taxon>
        <taxon>Methylococcaceae</taxon>
        <taxon>Methylobacter</taxon>
    </lineage>
</organism>
<gene>
    <name evidence="1" type="ORF">EKO24_021875</name>
</gene>
<sequence length="60" mass="6079">MENLNTALKAFWQDEAGLTMVEYAVAGSLITAAAVTAFTGLGTAVTTKIDSITTAITAAA</sequence>
<dbReference type="RefSeq" id="WP_143733393.1">
    <property type="nucleotide sequence ID" value="NZ_RYFG02000121.1"/>
</dbReference>
<evidence type="ECO:0000313" key="2">
    <source>
        <dbReference type="Proteomes" id="UP000733744"/>
    </source>
</evidence>
<proteinExistence type="predicted"/>